<reference evidence="1 2" key="1">
    <citation type="submission" date="2024-01" db="EMBL/GenBank/DDBJ databases">
        <title>The genomes of 5 underutilized Papilionoideae crops provide insights into root nodulation and disease resistanc.</title>
        <authorList>
            <person name="Jiang F."/>
        </authorList>
    </citation>
    <scope>NUCLEOTIDE SEQUENCE [LARGE SCALE GENOMIC DNA]</scope>
    <source>
        <strain evidence="1">DUOXIRENSHENG_FW03</strain>
        <tissue evidence="1">Leaves</tissue>
    </source>
</reference>
<dbReference type="EMBL" id="JAYMYS010000007">
    <property type="protein sequence ID" value="KAK7386414.1"/>
    <property type="molecule type" value="Genomic_DNA"/>
</dbReference>
<accession>A0AAN9XAY1</accession>
<keyword evidence="2" id="KW-1185">Reference proteome</keyword>
<organism evidence="1 2">
    <name type="scientific">Psophocarpus tetragonolobus</name>
    <name type="common">Winged bean</name>
    <name type="synonym">Dolichos tetragonolobus</name>
    <dbReference type="NCBI Taxonomy" id="3891"/>
    <lineage>
        <taxon>Eukaryota</taxon>
        <taxon>Viridiplantae</taxon>
        <taxon>Streptophyta</taxon>
        <taxon>Embryophyta</taxon>
        <taxon>Tracheophyta</taxon>
        <taxon>Spermatophyta</taxon>
        <taxon>Magnoliopsida</taxon>
        <taxon>eudicotyledons</taxon>
        <taxon>Gunneridae</taxon>
        <taxon>Pentapetalae</taxon>
        <taxon>rosids</taxon>
        <taxon>fabids</taxon>
        <taxon>Fabales</taxon>
        <taxon>Fabaceae</taxon>
        <taxon>Papilionoideae</taxon>
        <taxon>50 kb inversion clade</taxon>
        <taxon>NPAAA clade</taxon>
        <taxon>indigoferoid/millettioid clade</taxon>
        <taxon>Phaseoleae</taxon>
        <taxon>Psophocarpus</taxon>
    </lineage>
</organism>
<comment type="caution">
    <text evidence="1">The sequence shown here is derived from an EMBL/GenBank/DDBJ whole genome shotgun (WGS) entry which is preliminary data.</text>
</comment>
<dbReference type="Proteomes" id="UP001386955">
    <property type="component" value="Unassembled WGS sequence"/>
</dbReference>
<proteinExistence type="predicted"/>
<name>A0AAN9XAY1_PSOTE</name>
<gene>
    <name evidence="1" type="ORF">VNO78_26632</name>
</gene>
<dbReference type="AlphaFoldDB" id="A0AAN9XAY1"/>
<protein>
    <submittedName>
        <fullName evidence="1">Uncharacterized protein</fullName>
    </submittedName>
</protein>
<evidence type="ECO:0000313" key="2">
    <source>
        <dbReference type="Proteomes" id="UP001386955"/>
    </source>
</evidence>
<evidence type="ECO:0000313" key="1">
    <source>
        <dbReference type="EMBL" id="KAK7386414.1"/>
    </source>
</evidence>
<sequence>MAKGTAALKRLTNFGKWLFSRASAIWTLLPATPQLVLDQKKIYPSLLPFLSSTNMLPLQSRRLFLISHNNNDLSHANSLKTTLNQKVVPLTPCPPHFRTPALRCLRA</sequence>